<reference evidence="2 3" key="1">
    <citation type="submission" date="2018-07" db="EMBL/GenBank/DDBJ databases">
        <title>Desertimonas flava gen. nov. sp. nov.</title>
        <authorList>
            <person name="Liu S."/>
        </authorList>
    </citation>
    <scope>NUCLEOTIDE SEQUENCE [LARGE SCALE GENOMIC DNA]</scope>
    <source>
        <strain evidence="2 3">16Sb5-5</strain>
    </source>
</reference>
<keyword evidence="1" id="KW-0472">Membrane</keyword>
<gene>
    <name evidence="2" type="ORF">DT076_18765</name>
</gene>
<keyword evidence="3" id="KW-1185">Reference proteome</keyword>
<keyword evidence="1" id="KW-1133">Transmembrane helix</keyword>
<evidence type="ECO:0000256" key="1">
    <source>
        <dbReference type="SAM" id="Phobius"/>
    </source>
</evidence>
<name>A0A367YQ75_9ACTN</name>
<protein>
    <submittedName>
        <fullName evidence="2">DUF4233 domain-containing protein</fullName>
    </submittedName>
</protein>
<dbReference type="AlphaFoldDB" id="A0A367YQ75"/>
<accession>A0A367YQ75</accession>
<proteinExistence type="predicted"/>
<dbReference type="Pfam" id="PF14017">
    <property type="entry name" value="DUF4233"/>
    <property type="match status" value="1"/>
</dbReference>
<dbReference type="RefSeq" id="WP_114128257.1">
    <property type="nucleotide sequence ID" value="NZ_QOUI01000017.1"/>
</dbReference>
<dbReference type="Proteomes" id="UP000252770">
    <property type="component" value="Unassembled WGS sequence"/>
</dbReference>
<evidence type="ECO:0000313" key="3">
    <source>
        <dbReference type="Proteomes" id="UP000252770"/>
    </source>
</evidence>
<feature type="transmembrane region" description="Helical" evidence="1">
    <location>
        <begin position="31"/>
        <end position="52"/>
    </location>
</feature>
<dbReference type="EMBL" id="QOUI01000017">
    <property type="protein sequence ID" value="RCK67930.1"/>
    <property type="molecule type" value="Genomic_DNA"/>
</dbReference>
<evidence type="ECO:0000313" key="2">
    <source>
        <dbReference type="EMBL" id="RCK67930.1"/>
    </source>
</evidence>
<dbReference type="InterPro" id="IPR025327">
    <property type="entry name" value="DUF4233"/>
</dbReference>
<organism evidence="2 3">
    <name type="scientific">Desertihabitans brevis</name>
    <dbReference type="NCBI Taxonomy" id="2268447"/>
    <lineage>
        <taxon>Bacteria</taxon>
        <taxon>Bacillati</taxon>
        <taxon>Actinomycetota</taxon>
        <taxon>Actinomycetes</taxon>
        <taxon>Propionibacteriales</taxon>
        <taxon>Propionibacteriaceae</taxon>
        <taxon>Desertihabitans</taxon>
    </lineage>
</organism>
<comment type="caution">
    <text evidence="2">The sequence shown here is derived from an EMBL/GenBank/DDBJ whole genome shotgun (WGS) entry which is preliminary data.</text>
</comment>
<feature type="transmembrane region" description="Helical" evidence="1">
    <location>
        <begin position="6"/>
        <end position="24"/>
    </location>
</feature>
<feature type="transmembrane region" description="Helical" evidence="1">
    <location>
        <begin position="64"/>
        <end position="91"/>
    </location>
</feature>
<sequence length="108" mass="11251">MTKVLVAVVAFEVIVFGLAIFVMIQVSQVPVGLAVGLCVGAALLAVLSAATLRRPLGQLLGHLTQLVAVLLGLATSAMFVMGGFFALLWLVTFVLGKRLDQQGVTGSR</sequence>
<keyword evidence="1" id="KW-0812">Transmembrane</keyword>